<gene>
    <name evidence="2" type="ORF">PCOR1329_LOCUS13603</name>
</gene>
<dbReference type="Proteomes" id="UP001189429">
    <property type="component" value="Unassembled WGS sequence"/>
</dbReference>
<keyword evidence="3" id="KW-1185">Reference proteome</keyword>
<dbReference type="EMBL" id="CAUYUJ010004022">
    <property type="protein sequence ID" value="CAK0807840.1"/>
    <property type="molecule type" value="Genomic_DNA"/>
</dbReference>
<reference evidence="2" key="1">
    <citation type="submission" date="2023-10" db="EMBL/GenBank/DDBJ databases">
        <authorList>
            <person name="Chen Y."/>
            <person name="Shah S."/>
            <person name="Dougan E. K."/>
            <person name="Thang M."/>
            <person name="Chan C."/>
        </authorList>
    </citation>
    <scope>NUCLEOTIDE SEQUENCE [LARGE SCALE GENOMIC DNA]</scope>
</reference>
<proteinExistence type="predicted"/>
<evidence type="ECO:0000313" key="2">
    <source>
        <dbReference type="EMBL" id="CAK0807840.1"/>
    </source>
</evidence>
<evidence type="ECO:0000313" key="3">
    <source>
        <dbReference type="Proteomes" id="UP001189429"/>
    </source>
</evidence>
<organism evidence="2 3">
    <name type="scientific">Prorocentrum cordatum</name>
    <dbReference type="NCBI Taxonomy" id="2364126"/>
    <lineage>
        <taxon>Eukaryota</taxon>
        <taxon>Sar</taxon>
        <taxon>Alveolata</taxon>
        <taxon>Dinophyceae</taxon>
        <taxon>Prorocentrales</taxon>
        <taxon>Prorocentraceae</taxon>
        <taxon>Prorocentrum</taxon>
    </lineage>
</organism>
<protein>
    <submittedName>
        <fullName evidence="2">Uncharacterized protein</fullName>
    </submittedName>
</protein>
<feature type="compositionally biased region" description="Basic and acidic residues" evidence="1">
    <location>
        <begin position="218"/>
        <end position="235"/>
    </location>
</feature>
<feature type="compositionally biased region" description="Gly residues" evidence="1">
    <location>
        <begin position="305"/>
        <end position="315"/>
    </location>
</feature>
<name>A0ABN9QNV9_9DINO</name>
<feature type="compositionally biased region" description="Low complexity" evidence="1">
    <location>
        <begin position="204"/>
        <end position="215"/>
    </location>
</feature>
<comment type="caution">
    <text evidence="2">The sequence shown here is derived from an EMBL/GenBank/DDBJ whole genome shotgun (WGS) entry which is preliminary data.</text>
</comment>
<feature type="compositionally biased region" description="Basic residues" evidence="1">
    <location>
        <begin position="294"/>
        <end position="304"/>
    </location>
</feature>
<feature type="non-terminal residue" evidence="2">
    <location>
        <position position="327"/>
    </location>
</feature>
<evidence type="ECO:0000256" key="1">
    <source>
        <dbReference type="SAM" id="MobiDB-lite"/>
    </source>
</evidence>
<sequence>MTLATNRGLMSVRPVEACSTGAGGCVLPDTSNDIEGAPPSTIRPRICAQSDGTLWQFMLVRQLMASEGAPASAGQRLGLRGRPPGNLVAFGNMTAGGAARRSSAANGGSSDGAANAESSSAARGKTLASLGRVPFSSAGTIEEHACSPCESIHGSPTGEVRNGSSWRVQTPSLLLRNLEYTCLFFCKGSLEGAKLFALRGLRSFSPSSSSSYSPFGRAAREREVIRASRSAKREVGSPSSGGRIRGGGADQQHSRASPIREAPPADSRGLRGGELVGQRPRRRGASGDPGGGAARRRRGPRGIGRHGQAGGGAGRPRGAKSGAPQWA</sequence>
<accession>A0ABN9QNV9</accession>
<feature type="region of interest" description="Disordered" evidence="1">
    <location>
        <begin position="204"/>
        <end position="327"/>
    </location>
</feature>
<feature type="region of interest" description="Disordered" evidence="1">
    <location>
        <begin position="99"/>
        <end position="121"/>
    </location>
</feature>